<dbReference type="EMBL" id="JAULUE010002062">
    <property type="protein sequence ID" value="KAK5882471.1"/>
    <property type="molecule type" value="Genomic_DNA"/>
</dbReference>
<proteinExistence type="predicted"/>
<dbReference type="AlphaFoldDB" id="A0AAN8GKP9"/>
<dbReference type="Proteomes" id="UP001335648">
    <property type="component" value="Unassembled WGS sequence"/>
</dbReference>
<keyword evidence="2" id="KW-1185">Reference proteome</keyword>
<accession>A0AAN8GKP9</accession>
<sequence>MRFSTPVTRTCFIPDVPSCFIVFYPVIQVTRWSRAALTGWGFSYSSLCRLHQYALCLRSLCCAPSDPSCLQSPVTL</sequence>
<reference evidence="1 2" key="1">
    <citation type="journal article" date="2023" name="Mol. Biol. Evol.">
        <title>Genomics of Secondarily Temperate Adaptation in the Only Non-Antarctic Icefish.</title>
        <authorList>
            <person name="Rivera-Colon A.G."/>
            <person name="Rayamajhi N."/>
            <person name="Minhas B.F."/>
            <person name="Madrigal G."/>
            <person name="Bilyk K.T."/>
            <person name="Yoon V."/>
            <person name="Hune M."/>
            <person name="Gregory S."/>
            <person name="Cheng C.H.C."/>
            <person name="Catchen J.M."/>
        </authorList>
    </citation>
    <scope>NUCLEOTIDE SEQUENCE [LARGE SCALE GENOMIC DNA]</scope>
    <source>
        <strain evidence="1">JC2023a</strain>
    </source>
</reference>
<comment type="caution">
    <text evidence="1">The sequence shown here is derived from an EMBL/GenBank/DDBJ whole genome shotgun (WGS) entry which is preliminary data.</text>
</comment>
<evidence type="ECO:0000313" key="1">
    <source>
        <dbReference type="EMBL" id="KAK5882471.1"/>
    </source>
</evidence>
<gene>
    <name evidence="1" type="ORF">CesoFtcFv8_021054</name>
</gene>
<evidence type="ECO:0000313" key="2">
    <source>
        <dbReference type="Proteomes" id="UP001335648"/>
    </source>
</evidence>
<name>A0AAN8GKP9_9TELE</name>
<organism evidence="1 2">
    <name type="scientific">Champsocephalus esox</name>
    <name type="common">pike icefish</name>
    <dbReference type="NCBI Taxonomy" id="159716"/>
    <lineage>
        <taxon>Eukaryota</taxon>
        <taxon>Metazoa</taxon>
        <taxon>Chordata</taxon>
        <taxon>Craniata</taxon>
        <taxon>Vertebrata</taxon>
        <taxon>Euteleostomi</taxon>
        <taxon>Actinopterygii</taxon>
        <taxon>Neopterygii</taxon>
        <taxon>Teleostei</taxon>
        <taxon>Neoteleostei</taxon>
        <taxon>Acanthomorphata</taxon>
        <taxon>Eupercaria</taxon>
        <taxon>Perciformes</taxon>
        <taxon>Notothenioidei</taxon>
        <taxon>Channichthyidae</taxon>
        <taxon>Champsocephalus</taxon>
    </lineage>
</organism>
<protein>
    <submittedName>
        <fullName evidence="1">Uncharacterized protein</fullName>
    </submittedName>
</protein>